<protein>
    <recommendedName>
        <fullName evidence="4">Glycosyltransferase family 8 protein</fullName>
    </recommendedName>
</protein>
<organism evidence="2 3">
    <name type="scientific">Rhizophlyctis rosea</name>
    <dbReference type="NCBI Taxonomy" id="64517"/>
    <lineage>
        <taxon>Eukaryota</taxon>
        <taxon>Fungi</taxon>
        <taxon>Fungi incertae sedis</taxon>
        <taxon>Chytridiomycota</taxon>
        <taxon>Chytridiomycota incertae sedis</taxon>
        <taxon>Chytridiomycetes</taxon>
        <taxon>Rhizophlyctidales</taxon>
        <taxon>Rhizophlyctidaceae</taxon>
        <taxon>Rhizophlyctis</taxon>
    </lineage>
</organism>
<dbReference type="AlphaFoldDB" id="A0AAD5S725"/>
<dbReference type="GO" id="GO:0016757">
    <property type="term" value="F:glycosyltransferase activity"/>
    <property type="evidence" value="ECO:0007669"/>
    <property type="project" value="InterPro"/>
</dbReference>
<dbReference type="InterPro" id="IPR029044">
    <property type="entry name" value="Nucleotide-diphossugar_trans"/>
</dbReference>
<keyword evidence="3" id="KW-1185">Reference proteome</keyword>
<keyword evidence="1" id="KW-0472">Membrane</keyword>
<comment type="caution">
    <text evidence="2">The sequence shown here is derived from an EMBL/GenBank/DDBJ whole genome shotgun (WGS) entry which is preliminary data.</text>
</comment>
<proteinExistence type="predicted"/>
<evidence type="ECO:0000313" key="2">
    <source>
        <dbReference type="EMBL" id="KAJ3048087.1"/>
    </source>
</evidence>
<reference evidence="2" key="1">
    <citation type="submission" date="2020-05" db="EMBL/GenBank/DDBJ databases">
        <title>Phylogenomic resolution of chytrid fungi.</title>
        <authorList>
            <person name="Stajich J.E."/>
            <person name="Amses K."/>
            <person name="Simmons R."/>
            <person name="Seto K."/>
            <person name="Myers J."/>
            <person name="Bonds A."/>
            <person name="Quandt C.A."/>
            <person name="Barry K."/>
            <person name="Liu P."/>
            <person name="Grigoriev I."/>
            <person name="Longcore J.E."/>
            <person name="James T.Y."/>
        </authorList>
    </citation>
    <scope>NUCLEOTIDE SEQUENCE</scope>
    <source>
        <strain evidence="2">JEL0318</strain>
    </source>
</reference>
<dbReference type="InterPro" id="IPR002495">
    <property type="entry name" value="Glyco_trans_8"/>
</dbReference>
<gene>
    <name evidence="2" type="ORF">HK097_010902</name>
</gene>
<keyword evidence="1" id="KW-0812">Transmembrane</keyword>
<dbReference type="InterPro" id="IPR050587">
    <property type="entry name" value="GNT1/Glycosyltrans_8"/>
</dbReference>
<sequence length="338" mass="39511">MSVSTASYSPLFPPKRAKTAGLVRNFRRVLLSLTLCVVSLTILVLNWKRWASENPWASYNNTKPISAEPREAYATLLSTRPSSPDSIDHYFLSTRLLIHRLRHDAQTRTTLSRDIIILVTPSVSEAKRRILTLDGAIVKEVPRIYPSALHKLGKPKPQWMDCWTKLHLWNFTSYDSIFYIDGDILPLRNLDPLFTTISRQRFNQPPNYFDFAAPLDMLPNRRHLPTFNAGMMLFRPSSERLMSFLRWANNITQYDTSFMEQGFLNYYYGDHYVKFAAEVSGNWVRDLKLLEEEGLWTVHEKYWLLKEDGKEGQVRRLFEEGIRGLRKYTREELDRAVV</sequence>
<keyword evidence="1" id="KW-1133">Transmembrane helix</keyword>
<evidence type="ECO:0008006" key="4">
    <source>
        <dbReference type="Google" id="ProtNLM"/>
    </source>
</evidence>
<accession>A0AAD5S725</accession>
<dbReference type="Pfam" id="PF01501">
    <property type="entry name" value="Glyco_transf_8"/>
    <property type="match status" value="1"/>
</dbReference>
<evidence type="ECO:0000256" key="1">
    <source>
        <dbReference type="SAM" id="Phobius"/>
    </source>
</evidence>
<dbReference type="Proteomes" id="UP001212841">
    <property type="component" value="Unassembled WGS sequence"/>
</dbReference>
<feature type="transmembrane region" description="Helical" evidence="1">
    <location>
        <begin position="29"/>
        <end position="47"/>
    </location>
</feature>
<dbReference type="PANTHER" id="PTHR11183">
    <property type="entry name" value="GLYCOGENIN SUBFAMILY MEMBER"/>
    <property type="match status" value="1"/>
</dbReference>
<dbReference type="SUPFAM" id="SSF53448">
    <property type="entry name" value="Nucleotide-diphospho-sugar transferases"/>
    <property type="match status" value="1"/>
</dbReference>
<dbReference type="Gene3D" id="3.90.550.10">
    <property type="entry name" value="Spore Coat Polysaccharide Biosynthesis Protein SpsA, Chain A"/>
    <property type="match status" value="1"/>
</dbReference>
<name>A0AAD5S725_9FUNG</name>
<dbReference type="EMBL" id="JADGJD010000850">
    <property type="protein sequence ID" value="KAJ3048087.1"/>
    <property type="molecule type" value="Genomic_DNA"/>
</dbReference>
<evidence type="ECO:0000313" key="3">
    <source>
        <dbReference type="Proteomes" id="UP001212841"/>
    </source>
</evidence>